<dbReference type="AlphaFoldDB" id="M2A8R5"/>
<reference evidence="1" key="2">
    <citation type="journal article" date="2013" name="Mar. Genomics">
        <title>Expression of sulfatases in Rhodopirellula baltica and the diversity of sulfatases in the genus Rhodopirellula.</title>
        <authorList>
            <person name="Wegner C.E."/>
            <person name="Richter-Heitmann T."/>
            <person name="Klindworth A."/>
            <person name="Klockow C."/>
            <person name="Richter M."/>
            <person name="Achstetter T."/>
            <person name="Glockner F.O."/>
            <person name="Harder J."/>
        </authorList>
    </citation>
    <scope>NUCLEOTIDE SEQUENCE [LARGE SCALE GENOMIC DNA]</scope>
    <source>
        <strain evidence="1">6C</strain>
    </source>
</reference>
<name>M2A8R5_9BACT</name>
<reference evidence="1" key="1">
    <citation type="submission" date="2012-11" db="EMBL/GenBank/DDBJ databases">
        <title>Permanent draft genomes of Rhodopirellula europaea strain SH398 and 6C.</title>
        <authorList>
            <person name="Richter M."/>
            <person name="Richter-Heitmann T."/>
            <person name="Frank C."/>
            <person name="Harder J."/>
            <person name="Glockner F.O."/>
        </authorList>
    </citation>
    <scope>NUCLEOTIDE SEQUENCE</scope>
    <source>
        <strain evidence="1">6C</strain>
    </source>
</reference>
<proteinExistence type="predicted"/>
<dbReference type="EMBL" id="ANMO01000045">
    <property type="protein sequence ID" value="EMB18401.1"/>
    <property type="molecule type" value="Genomic_DNA"/>
</dbReference>
<evidence type="ECO:0000313" key="1">
    <source>
        <dbReference type="EMBL" id="EMB18401.1"/>
    </source>
</evidence>
<gene>
    <name evidence="1" type="ORF">RE6C_00837</name>
</gene>
<accession>M2A8R5</accession>
<sequence>MAVLVGGRLVSSAATRQRPVRGLLPCGDAHRLAVEIPAARTV</sequence>
<protein>
    <submittedName>
        <fullName evidence="1">Uncharacterized protein</fullName>
    </submittedName>
</protein>
<evidence type="ECO:0000313" key="2">
    <source>
        <dbReference type="Proteomes" id="UP000011529"/>
    </source>
</evidence>
<comment type="caution">
    <text evidence="1">The sequence shown here is derived from an EMBL/GenBank/DDBJ whole genome shotgun (WGS) entry which is preliminary data.</text>
</comment>
<organism evidence="1 2">
    <name type="scientific">Rhodopirellula europaea 6C</name>
    <dbReference type="NCBI Taxonomy" id="1263867"/>
    <lineage>
        <taxon>Bacteria</taxon>
        <taxon>Pseudomonadati</taxon>
        <taxon>Planctomycetota</taxon>
        <taxon>Planctomycetia</taxon>
        <taxon>Pirellulales</taxon>
        <taxon>Pirellulaceae</taxon>
        <taxon>Rhodopirellula</taxon>
    </lineage>
</organism>
<keyword evidence="2" id="KW-1185">Reference proteome</keyword>
<dbReference type="PATRIC" id="fig|1263867.3.peg.892"/>
<dbReference type="Proteomes" id="UP000011529">
    <property type="component" value="Unassembled WGS sequence"/>
</dbReference>